<name>A0A1M5FD31_9ALTE</name>
<evidence type="ECO:0008006" key="3">
    <source>
        <dbReference type="Google" id="ProtNLM"/>
    </source>
</evidence>
<sequence length="110" mass="11310">MSGVIANNINSAIISGQFGLQRSFDGMTQSALNIAQRSAQQDVAANGPTELLANAAVQSLSNTSRLLPSGGDSLTSDLLSMQLYSKNALASAKVIDVANDTVGKIIDTLA</sequence>
<evidence type="ECO:0000313" key="2">
    <source>
        <dbReference type="Proteomes" id="UP000184520"/>
    </source>
</evidence>
<accession>A0A1M5FD31</accession>
<evidence type="ECO:0000313" key="1">
    <source>
        <dbReference type="EMBL" id="SHF89445.1"/>
    </source>
</evidence>
<dbReference type="Proteomes" id="UP000184520">
    <property type="component" value="Unassembled WGS sequence"/>
</dbReference>
<reference evidence="2" key="1">
    <citation type="submission" date="2016-11" db="EMBL/GenBank/DDBJ databases">
        <authorList>
            <person name="Varghese N."/>
            <person name="Submissions S."/>
        </authorList>
    </citation>
    <scope>NUCLEOTIDE SEQUENCE [LARGE SCALE GENOMIC DNA]</scope>
    <source>
        <strain evidence="2">CGMCC 1.8995</strain>
    </source>
</reference>
<protein>
    <recommendedName>
        <fullName evidence="3">Flagellar basal body rod FlgEFG protein C-terminal</fullName>
    </recommendedName>
</protein>
<gene>
    <name evidence="1" type="ORF">SAMN05216361_0790</name>
</gene>
<dbReference type="RefSeq" id="WP_073318053.1">
    <property type="nucleotide sequence ID" value="NZ_FQWD01000001.1"/>
</dbReference>
<proteinExistence type="predicted"/>
<keyword evidence="2" id="KW-1185">Reference proteome</keyword>
<dbReference type="EMBL" id="FQWD01000001">
    <property type="protein sequence ID" value="SHF89445.1"/>
    <property type="molecule type" value="Genomic_DNA"/>
</dbReference>
<dbReference type="AlphaFoldDB" id="A0A1M5FD31"/>
<dbReference type="STRING" id="634436.SAMN05216361_0790"/>
<organism evidence="1 2">
    <name type="scientific">Marisediminitalea aggregata</name>
    <dbReference type="NCBI Taxonomy" id="634436"/>
    <lineage>
        <taxon>Bacteria</taxon>
        <taxon>Pseudomonadati</taxon>
        <taxon>Pseudomonadota</taxon>
        <taxon>Gammaproteobacteria</taxon>
        <taxon>Alteromonadales</taxon>
        <taxon>Alteromonadaceae</taxon>
        <taxon>Marisediminitalea</taxon>
    </lineage>
</organism>
<dbReference type="OrthoDB" id="6388153at2"/>